<evidence type="ECO:0000256" key="1">
    <source>
        <dbReference type="SAM" id="MobiDB-lite"/>
    </source>
</evidence>
<dbReference type="Proteomes" id="UP000828390">
    <property type="component" value="Unassembled WGS sequence"/>
</dbReference>
<evidence type="ECO:0000313" key="4">
    <source>
        <dbReference type="Proteomes" id="UP000828390"/>
    </source>
</evidence>
<feature type="transmembrane region" description="Helical" evidence="2">
    <location>
        <begin position="12"/>
        <end position="34"/>
    </location>
</feature>
<evidence type="ECO:0000256" key="2">
    <source>
        <dbReference type="SAM" id="Phobius"/>
    </source>
</evidence>
<accession>A0A9D4E182</accession>
<organism evidence="3 4">
    <name type="scientific">Dreissena polymorpha</name>
    <name type="common">Zebra mussel</name>
    <name type="synonym">Mytilus polymorpha</name>
    <dbReference type="NCBI Taxonomy" id="45954"/>
    <lineage>
        <taxon>Eukaryota</taxon>
        <taxon>Metazoa</taxon>
        <taxon>Spiralia</taxon>
        <taxon>Lophotrochozoa</taxon>
        <taxon>Mollusca</taxon>
        <taxon>Bivalvia</taxon>
        <taxon>Autobranchia</taxon>
        <taxon>Heteroconchia</taxon>
        <taxon>Euheterodonta</taxon>
        <taxon>Imparidentia</taxon>
        <taxon>Neoheterodontei</taxon>
        <taxon>Myida</taxon>
        <taxon>Dreissenoidea</taxon>
        <taxon>Dreissenidae</taxon>
        <taxon>Dreissena</taxon>
    </lineage>
</organism>
<gene>
    <name evidence="3" type="ORF">DPMN_173253</name>
</gene>
<evidence type="ECO:0000313" key="3">
    <source>
        <dbReference type="EMBL" id="KAH3771924.1"/>
    </source>
</evidence>
<protein>
    <submittedName>
        <fullName evidence="3">Uncharacterized protein</fullName>
    </submittedName>
</protein>
<dbReference type="AlphaFoldDB" id="A0A9D4E182"/>
<feature type="transmembrane region" description="Helical" evidence="2">
    <location>
        <begin position="131"/>
        <end position="155"/>
    </location>
</feature>
<feature type="region of interest" description="Disordered" evidence="1">
    <location>
        <begin position="236"/>
        <end position="276"/>
    </location>
</feature>
<reference evidence="3" key="2">
    <citation type="submission" date="2020-11" db="EMBL/GenBank/DDBJ databases">
        <authorList>
            <person name="McCartney M.A."/>
            <person name="Auch B."/>
            <person name="Kono T."/>
            <person name="Mallez S."/>
            <person name="Becker A."/>
            <person name="Gohl D.M."/>
            <person name="Silverstein K.A.T."/>
            <person name="Koren S."/>
            <person name="Bechman K.B."/>
            <person name="Herman A."/>
            <person name="Abrahante J.E."/>
            <person name="Garbe J."/>
        </authorList>
    </citation>
    <scope>NUCLEOTIDE SEQUENCE</scope>
    <source>
        <strain evidence="3">Duluth1</strain>
        <tissue evidence="3">Whole animal</tissue>
    </source>
</reference>
<reference evidence="3" key="1">
    <citation type="journal article" date="2019" name="bioRxiv">
        <title>The Genome of the Zebra Mussel, Dreissena polymorpha: A Resource for Invasive Species Research.</title>
        <authorList>
            <person name="McCartney M.A."/>
            <person name="Auch B."/>
            <person name="Kono T."/>
            <person name="Mallez S."/>
            <person name="Zhang Y."/>
            <person name="Obille A."/>
            <person name="Becker A."/>
            <person name="Abrahante J.E."/>
            <person name="Garbe J."/>
            <person name="Badalamenti J.P."/>
            <person name="Herman A."/>
            <person name="Mangelson H."/>
            <person name="Liachko I."/>
            <person name="Sullivan S."/>
            <person name="Sone E.D."/>
            <person name="Koren S."/>
            <person name="Silverstein K.A.T."/>
            <person name="Beckman K.B."/>
            <person name="Gohl D.M."/>
        </authorList>
    </citation>
    <scope>NUCLEOTIDE SEQUENCE</scope>
    <source>
        <strain evidence="3">Duluth1</strain>
        <tissue evidence="3">Whole animal</tissue>
    </source>
</reference>
<comment type="caution">
    <text evidence="3">The sequence shown here is derived from an EMBL/GenBank/DDBJ whole genome shotgun (WGS) entry which is preliminary data.</text>
</comment>
<keyword evidence="2" id="KW-1133">Transmembrane helix</keyword>
<name>A0A9D4E182_DREPO</name>
<keyword evidence="4" id="KW-1185">Reference proteome</keyword>
<feature type="transmembrane region" description="Helical" evidence="2">
    <location>
        <begin position="46"/>
        <end position="67"/>
    </location>
</feature>
<feature type="transmembrane region" description="Helical" evidence="2">
    <location>
        <begin position="88"/>
        <end position="111"/>
    </location>
</feature>
<keyword evidence="2" id="KW-0472">Membrane</keyword>
<keyword evidence="2" id="KW-0812">Transmembrane</keyword>
<proteinExistence type="predicted"/>
<dbReference type="EMBL" id="JAIWYP010000009">
    <property type="protein sequence ID" value="KAH3771924.1"/>
    <property type="molecule type" value="Genomic_DNA"/>
</dbReference>
<sequence length="276" mass="29496">MGKADLSSARKWYLCLAATVGALGLVLLTCGLVGVLEYHRVDVLPYYAGGLAAGPLALLMAMTSACISMCTRRADNSGQRMAVVRRMVVFQSLVLAVLLTFACILGVVFAVVGGVSDAGYDVTPILANRTISWIILIACLLALGAVLLSFCMYCICAKVFGLTVGPVSRSHAEHHSSVITAQTNTNIVNNNNTFIQQSQTIGANNFSDAHVQSLQQQNQLLQQQIALQQRLIQQQQQPRVGALPFPPAEPPPPYSPPDPGHREPTAPPPSFADSKT</sequence>
<feature type="compositionally biased region" description="Pro residues" evidence="1">
    <location>
        <begin position="244"/>
        <end position="258"/>
    </location>
</feature>